<feature type="region of interest" description="Disordered" evidence="5">
    <location>
        <begin position="113"/>
        <end position="152"/>
    </location>
</feature>
<evidence type="ECO:0000256" key="2">
    <source>
        <dbReference type="ARBA" id="ARBA00022729"/>
    </source>
</evidence>
<evidence type="ECO:0000256" key="1">
    <source>
        <dbReference type="ARBA" id="ARBA00009748"/>
    </source>
</evidence>
<dbReference type="OrthoDB" id="1925812at2759"/>
<name>A0A3S3N949_9MAGN</name>
<feature type="signal peptide" evidence="6">
    <location>
        <begin position="1"/>
        <end position="21"/>
    </location>
</feature>
<dbReference type="AlphaFoldDB" id="A0A3S3N949"/>
<keyword evidence="9" id="KW-1185">Reference proteome</keyword>
<feature type="domain" description="Bifunctional inhibitor/plant lipid transfer protein/seed storage helical" evidence="7">
    <location>
        <begin position="29"/>
        <end position="107"/>
    </location>
</feature>
<dbReference type="InterPro" id="IPR036312">
    <property type="entry name" value="Bifun_inhib/LTP/seed_sf"/>
</dbReference>
<dbReference type="Proteomes" id="UP000283530">
    <property type="component" value="Unassembled WGS sequence"/>
</dbReference>
<keyword evidence="4" id="KW-0325">Glycoprotein</keyword>
<gene>
    <name evidence="8" type="ORF">CKAN_00340300</name>
</gene>
<dbReference type="InterPro" id="IPR016140">
    <property type="entry name" value="Bifunc_inhib/LTP/seed_store"/>
</dbReference>
<evidence type="ECO:0000256" key="5">
    <source>
        <dbReference type="SAM" id="MobiDB-lite"/>
    </source>
</evidence>
<evidence type="ECO:0000259" key="7">
    <source>
        <dbReference type="Pfam" id="PF14368"/>
    </source>
</evidence>
<dbReference type="SUPFAM" id="SSF47699">
    <property type="entry name" value="Bifunctional inhibitor/lipid-transfer protein/seed storage 2S albumin"/>
    <property type="match status" value="1"/>
</dbReference>
<evidence type="ECO:0000256" key="6">
    <source>
        <dbReference type="SAM" id="SignalP"/>
    </source>
</evidence>
<evidence type="ECO:0000313" key="9">
    <source>
        <dbReference type="Proteomes" id="UP000283530"/>
    </source>
</evidence>
<dbReference type="EMBL" id="QPKB01000001">
    <property type="protein sequence ID" value="RWR75040.1"/>
    <property type="molecule type" value="Genomic_DNA"/>
</dbReference>
<comment type="similarity">
    <text evidence="1">Belongs to the plant LTP family.</text>
</comment>
<dbReference type="CDD" id="cd00010">
    <property type="entry name" value="AAI_LTSS"/>
    <property type="match status" value="1"/>
</dbReference>
<evidence type="ECO:0000256" key="3">
    <source>
        <dbReference type="ARBA" id="ARBA00023157"/>
    </source>
</evidence>
<sequence length="177" mass="18605">MESKLFLLAILFSSWVFVGFSRQLLVASGAKMVCMQKLIPCQSSLHAPSSPPPSTCCLPLKNMIENDKECLCGIFNNQNLLKSFNVTQEDALKLPKACGADVDITACNHQDNGASAMSPVSNSTTTAPTPSEGGSNSTSSPSNTTSTDEKSVAHGLSPFSRAGVILTSVVASMSIFI</sequence>
<dbReference type="PANTHER" id="PTHR33044">
    <property type="entry name" value="BIFUNCTIONAL INHIBITOR/LIPID-TRANSFER PROTEIN/SEED STORAGE 2S ALBUMIN SUPERFAMILY PROTEIN-RELATED"/>
    <property type="match status" value="1"/>
</dbReference>
<feature type="compositionally biased region" description="Low complexity" evidence="5">
    <location>
        <begin position="128"/>
        <end position="146"/>
    </location>
</feature>
<dbReference type="Gene3D" id="1.10.110.10">
    <property type="entry name" value="Plant lipid-transfer and hydrophobic proteins"/>
    <property type="match status" value="1"/>
</dbReference>
<feature type="chain" id="PRO_5018705641" evidence="6">
    <location>
        <begin position="22"/>
        <end position="177"/>
    </location>
</feature>
<organism evidence="8 9">
    <name type="scientific">Cinnamomum micranthum f. kanehirae</name>
    <dbReference type="NCBI Taxonomy" id="337451"/>
    <lineage>
        <taxon>Eukaryota</taxon>
        <taxon>Viridiplantae</taxon>
        <taxon>Streptophyta</taxon>
        <taxon>Embryophyta</taxon>
        <taxon>Tracheophyta</taxon>
        <taxon>Spermatophyta</taxon>
        <taxon>Magnoliopsida</taxon>
        <taxon>Magnoliidae</taxon>
        <taxon>Laurales</taxon>
        <taxon>Lauraceae</taxon>
        <taxon>Cinnamomum</taxon>
    </lineage>
</organism>
<evidence type="ECO:0000313" key="8">
    <source>
        <dbReference type="EMBL" id="RWR75040.1"/>
    </source>
</evidence>
<feature type="compositionally biased region" description="Polar residues" evidence="5">
    <location>
        <begin position="113"/>
        <end position="127"/>
    </location>
</feature>
<evidence type="ECO:0000256" key="4">
    <source>
        <dbReference type="ARBA" id="ARBA00023180"/>
    </source>
</evidence>
<dbReference type="STRING" id="337451.A0A3S3N949"/>
<proteinExistence type="inferred from homology"/>
<comment type="caution">
    <text evidence="8">The sequence shown here is derived from an EMBL/GenBank/DDBJ whole genome shotgun (WGS) entry which is preliminary data.</text>
</comment>
<dbReference type="Pfam" id="PF14368">
    <property type="entry name" value="LTP_2"/>
    <property type="match status" value="1"/>
</dbReference>
<reference evidence="8 9" key="1">
    <citation type="journal article" date="2019" name="Nat. Plants">
        <title>Stout camphor tree genome fills gaps in understanding of flowering plant genome evolution.</title>
        <authorList>
            <person name="Chaw S.M."/>
            <person name="Liu Y.C."/>
            <person name="Wu Y.W."/>
            <person name="Wang H.Y."/>
            <person name="Lin C.I."/>
            <person name="Wu C.S."/>
            <person name="Ke H.M."/>
            <person name="Chang L.Y."/>
            <person name="Hsu C.Y."/>
            <person name="Yang H.T."/>
            <person name="Sudianto E."/>
            <person name="Hsu M.H."/>
            <person name="Wu K.P."/>
            <person name="Wang L.N."/>
            <person name="Leebens-Mack J.H."/>
            <person name="Tsai I.J."/>
        </authorList>
    </citation>
    <scope>NUCLEOTIDE SEQUENCE [LARGE SCALE GENOMIC DNA]</scope>
    <source>
        <strain evidence="9">cv. Chaw 1501</strain>
        <tissue evidence="8">Young leaves</tissue>
    </source>
</reference>
<accession>A0A3S3N949</accession>
<dbReference type="InterPro" id="IPR043325">
    <property type="entry name" value="LTSS"/>
</dbReference>
<keyword evidence="2 6" id="KW-0732">Signal</keyword>
<protein>
    <submittedName>
        <fullName evidence="8">Lipid transfer-like protein VAS isoform X1</fullName>
    </submittedName>
</protein>
<keyword evidence="3" id="KW-1015">Disulfide bond</keyword>